<evidence type="ECO:0000256" key="1">
    <source>
        <dbReference type="SAM" id="MobiDB-lite"/>
    </source>
</evidence>
<evidence type="ECO:0000259" key="2">
    <source>
        <dbReference type="Pfam" id="PF13475"/>
    </source>
</evidence>
<evidence type="ECO:0000313" key="4">
    <source>
        <dbReference type="Proteomes" id="UP000816034"/>
    </source>
</evidence>
<feature type="compositionally biased region" description="Low complexity" evidence="1">
    <location>
        <begin position="172"/>
        <end position="186"/>
    </location>
</feature>
<dbReference type="GeneID" id="68104681"/>
<gene>
    <name evidence="3" type="ORF">C9374_012227</name>
</gene>
<dbReference type="RefSeq" id="XP_044542535.1">
    <property type="nucleotide sequence ID" value="XM_044687970.1"/>
</dbReference>
<proteinExistence type="predicted"/>
<organism evidence="3 4">
    <name type="scientific">Naegleria lovaniensis</name>
    <name type="common">Amoeba</name>
    <dbReference type="NCBI Taxonomy" id="51637"/>
    <lineage>
        <taxon>Eukaryota</taxon>
        <taxon>Discoba</taxon>
        <taxon>Heterolobosea</taxon>
        <taxon>Tetramitia</taxon>
        <taxon>Eutetramitia</taxon>
        <taxon>Vahlkampfiidae</taxon>
        <taxon>Naegleria</taxon>
    </lineage>
</organism>
<keyword evidence="4" id="KW-1185">Reference proteome</keyword>
<dbReference type="EMBL" id="PYSW02000056">
    <property type="protein sequence ID" value="KAG2373361.1"/>
    <property type="molecule type" value="Genomic_DNA"/>
</dbReference>
<dbReference type="Proteomes" id="UP000816034">
    <property type="component" value="Unassembled WGS sequence"/>
</dbReference>
<dbReference type="AlphaFoldDB" id="A0AA88GBD5"/>
<accession>A0AA88GBD5</accession>
<protein>
    <recommendedName>
        <fullName evidence="2">DUF4116 domain-containing protein</fullName>
    </recommendedName>
</protein>
<feature type="domain" description="DUF4116" evidence="2">
    <location>
        <begin position="85"/>
        <end position="130"/>
    </location>
</feature>
<dbReference type="InterPro" id="IPR025197">
    <property type="entry name" value="DUF4116"/>
</dbReference>
<evidence type="ECO:0000313" key="3">
    <source>
        <dbReference type="EMBL" id="KAG2373361.1"/>
    </source>
</evidence>
<reference evidence="3 4" key="1">
    <citation type="journal article" date="2018" name="BMC Genomics">
        <title>The genome of Naegleria lovaniensis, the basis for a comparative approach to unravel pathogenicity factors of the human pathogenic amoeba N. fowleri.</title>
        <authorList>
            <person name="Liechti N."/>
            <person name="Schurch N."/>
            <person name="Bruggmann R."/>
            <person name="Wittwer M."/>
        </authorList>
    </citation>
    <scope>NUCLEOTIDE SEQUENCE [LARGE SCALE GENOMIC DNA]</scope>
    <source>
        <strain evidence="3 4">ATCC 30569</strain>
    </source>
</reference>
<comment type="caution">
    <text evidence="3">The sequence shown here is derived from an EMBL/GenBank/DDBJ whole genome shotgun (WGS) entry which is preliminary data.</text>
</comment>
<feature type="region of interest" description="Disordered" evidence="1">
    <location>
        <begin position="168"/>
        <end position="199"/>
    </location>
</feature>
<sequence>MILRWNYFAKLQQRWICQQLLWKQDQQPEWVQHKEEMINKFFQMHLELAPFPYSDDEAIMMHLLYTCDGYFLKYASRRLRDKFSVVSAAVSQNGRALRFASLRLKKNREIVKKAVNHCSRAIEFAFHDLKLEFEHEKFNKKLIQAGLDGYQQVFRELWPIRDERKTDPCFDSNNNERNTSTNNERTNNNKDTSIVLKIN</sequence>
<name>A0AA88GBD5_NAELO</name>
<dbReference type="Pfam" id="PF13475">
    <property type="entry name" value="DUF4116"/>
    <property type="match status" value="1"/>
</dbReference>